<dbReference type="GO" id="GO:0032259">
    <property type="term" value="P:methylation"/>
    <property type="evidence" value="ECO:0007669"/>
    <property type="project" value="UniProtKB-KW"/>
</dbReference>
<dbReference type="EMBL" id="QICB01000002">
    <property type="protein sequence ID" value="RNL20897.1"/>
    <property type="molecule type" value="Genomic_DNA"/>
</dbReference>
<dbReference type="Gene3D" id="3.90.120.30">
    <property type="match status" value="1"/>
</dbReference>
<keyword evidence="5" id="KW-0680">Restriction system</keyword>
<dbReference type="OrthoDB" id="9813719at2"/>
<evidence type="ECO:0000256" key="2">
    <source>
        <dbReference type="ARBA" id="ARBA00022603"/>
    </source>
</evidence>
<evidence type="ECO:0000256" key="6">
    <source>
        <dbReference type="PROSITE-ProRule" id="PRU01016"/>
    </source>
</evidence>
<dbReference type="InterPro" id="IPR029063">
    <property type="entry name" value="SAM-dependent_MTases_sf"/>
</dbReference>
<dbReference type="PANTHER" id="PTHR46098">
    <property type="entry name" value="TRNA (CYTOSINE(38)-C(5))-METHYLTRANSFERASE"/>
    <property type="match status" value="1"/>
</dbReference>
<accession>A0A3N0AI92</accession>
<gene>
    <name evidence="8" type="ORF">DMP07_04800</name>
</gene>
<protein>
    <recommendedName>
        <fullName evidence="1">DNA (cytosine-5-)-methyltransferase</fullName>
        <ecNumber evidence="1">2.1.1.37</ecNumber>
    </recommendedName>
</protein>
<dbReference type="Pfam" id="PF00145">
    <property type="entry name" value="DNA_methylase"/>
    <property type="match status" value="1"/>
</dbReference>
<dbReference type="PROSITE" id="PS51679">
    <property type="entry name" value="SAM_MT_C5"/>
    <property type="match status" value="1"/>
</dbReference>
<comment type="similarity">
    <text evidence="6 7">Belongs to the class I-like SAM-binding methyltransferase superfamily. C5-methyltransferase family.</text>
</comment>
<evidence type="ECO:0000256" key="4">
    <source>
        <dbReference type="ARBA" id="ARBA00022691"/>
    </source>
</evidence>
<keyword evidence="4 6" id="KW-0949">S-adenosyl-L-methionine</keyword>
<dbReference type="GO" id="GO:0009307">
    <property type="term" value="P:DNA restriction-modification system"/>
    <property type="evidence" value="ECO:0007669"/>
    <property type="project" value="UniProtKB-KW"/>
</dbReference>
<evidence type="ECO:0000256" key="5">
    <source>
        <dbReference type="ARBA" id="ARBA00022747"/>
    </source>
</evidence>
<dbReference type="AlphaFoldDB" id="A0A3N0AI92"/>
<evidence type="ECO:0000256" key="1">
    <source>
        <dbReference type="ARBA" id="ARBA00011975"/>
    </source>
</evidence>
<dbReference type="CDD" id="cd00315">
    <property type="entry name" value="Cyt_C5_DNA_methylase"/>
    <property type="match status" value="1"/>
</dbReference>
<reference evidence="9" key="1">
    <citation type="submission" date="2018-05" db="EMBL/GenBank/DDBJ databases">
        <title>Genome Sequencing of selected type strains of the family Eggerthellaceae.</title>
        <authorList>
            <person name="Danylec N."/>
            <person name="Stoll D.A."/>
            <person name="Doetsch A."/>
            <person name="Huch M."/>
        </authorList>
    </citation>
    <scope>NUCLEOTIDE SEQUENCE [LARGE SCALE GENOMIC DNA]</scope>
    <source>
        <strain evidence="9">DSM 17537</strain>
    </source>
</reference>
<evidence type="ECO:0000256" key="3">
    <source>
        <dbReference type="ARBA" id="ARBA00022679"/>
    </source>
</evidence>
<comment type="caution">
    <text evidence="8">The sequence shown here is derived from an EMBL/GenBank/DDBJ whole genome shotgun (WGS) entry which is preliminary data.</text>
</comment>
<dbReference type="EC" id="2.1.1.37" evidence="1"/>
<feature type="active site" evidence="6">
    <location>
        <position position="183"/>
    </location>
</feature>
<proteinExistence type="inferred from homology"/>
<dbReference type="Proteomes" id="UP000267368">
    <property type="component" value="Unassembled WGS sequence"/>
</dbReference>
<keyword evidence="2 6" id="KW-0489">Methyltransferase</keyword>
<dbReference type="PROSITE" id="PS00095">
    <property type="entry name" value="C5_MTASE_2"/>
    <property type="match status" value="1"/>
</dbReference>
<evidence type="ECO:0000313" key="8">
    <source>
        <dbReference type="EMBL" id="RNL20897.1"/>
    </source>
</evidence>
<keyword evidence="3 6" id="KW-0808">Transferase</keyword>
<keyword evidence="9" id="KW-1185">Reference proteome</keyword>
<dbReference type="InterPro" id="IPR050750">
    <property type="entry name" value="C5-MTase"/>
</dbReference>
<name>A0A3N0AI92_9ACTN</name>
<dbReference type="NCBIfam" id="TIGR00675">
    <property type="entry name" value="dcm"/>
    <property type="match status" value="1"/>
</dbReference>
<dbReference type="Gene3D" id="3.40.50.150">
    <property type="entry name" value="Vaccinia Virus protein VP39"/>
    <property type="match status" value="1"/>
</dbReference>
<dbReference type="PANTHER" id="PTHR46098:SF1">
    <property type="entry name" value="TRNA (CYTOSINE(38)-C(5))-METHYLTRANSFERASE"/>
    <property type="match status" value="1"/>
</dbReference>
<sequence length="440" mass="49206">MRVCLSGSRLRPRARSRTSSETRFRCGEVVGSANLAHRWRAMLRIGLFFGAARFLFHRAARRITIHSSCLHAGLSRRRFPSCRQFIGRSALSSKTLKTIDLFAGIGGIRMGFERAFGDNVETVFASEFDEHAVKTYAANFDTPAVPCSSKEPMCTAPYVYGDITQVSAEDIPAFDICLAGFPCQAFSIAGSKMGFEDNFKGRSRGTLFFDVLRICERHKPRVIFCENVKGLVMHDKGRTLKVIRGALEQIGYTVYDAVLNSKDYGVAQNRERIYIVAFRNDVDSSSFRFPEPTDAGVVLADILEDAPVPSRYYLSDTYLATLERHKQRHRSRGNGFGYMVRPLDGKSGAIVCGGMGRERNLIADHREHSMVPTTAIKGKINDADIRKLTPREWARLQGFPDSYKLPLSDTHLYKQLGNSVTVPVIEAIAREVRAVLEAQD</sequence>
<dbReference type="PRINTS" id="PR00105">
    <property type="entry name" value="C5METTRFRASE"/>
</dbReference>
<organism evidence="8 9">
    <name type="scientific">Slackia faecicanis</name>
    <dbReference type="NCBI Taxonomy" id="255723"/>
    <lineage>
        <taxon>Bacteria</taxon>
        <taxon>Bacillati</taxon>
        <taxon>Actinomycetota</taxon>
        <taxon>Coriobacteriia</taxon>
        <taxon>Eggerthellales</taxon>
        <taxon>Eggerthellaceae</taxon>
        <taxon>Slackia</taxon>
    </lineage>
</organism>
<dbReference type="InterPro" id="IPR031303">
    <property type="entry name" value="C5_meth_CS"/>
</dbReference>
<dbReference type="GO" id="GO:0003886">
    <property type="term" value="F:DNA (cytosine-5-)-methyltransferase activity"/>
    <property type="evidence" value="ECO:0007669"/>
    <property type="project" value="UniProtKB-EC"/>
</dbReference>
<evidence type="ECO:0000313" key="9">
    <source>
        <dbReference type="Proteomes" id="UP000267368"/>
    </source>
</evidence>
<evidence type="ECO:0000256" key="7">
    <source>
        <dbReference type="RuleBase" id="RU000416"/>
    </source>
</evidence>
<dbReference type="SUPFAM" id="SSF53335">
    <property type="entry name" value="S-adenosyl-L-methionine-dependent methyltransferases"/>
    <property type="match status" value="1"/>
</dbReference>
<dbReference type="InterPro" id="IPR001525">
    <property type="entry name" value="C5_MeTfrase"/>
</dbReference>